<keyword evidence="2" id="KW-0067">ATP-binding</keyword>
<dbReference type="InterPro" id="IPR035965">
    <property type="entry name" value="PAS-like_dom_sf"/>
</dbReference>
<dbReference type="PANTHER" id="PTHR32071">
    <property type="entry name" value="TRANSCRIPTIONAL REGULATORY PROTEIN"/>
    <property type="match status" value="1"/>
</dbReference>
<evidence type="ECO:0000256" key="1">
    <source>
        <dbReference type="ARBA" id="ARBA00022741"/>
    </source>
</evidence>
<dbReference type="InterPro" id="IPR025943">
    <property type="entry name" value="Sigma_54_int_dom_ATP-bd_2"/>
</dbReference>
<dbReference type="GO" id="GO:0003677">
    <property type="term" value="F:DNA binding"/>
    <property type="evidence" value="ECO:0007669"/>
    <property type="project" value="UniProtKB-KW"/>
</dbReference>
<evidence type="ECO:0000259" key="6">
    <source>
        <dbReference type="PROSITE" id="PS50045"/>
    </source>
</evidence>
<dbReference type="Pfam" id="PF00158">
    <property type="entry name" value="Sigma54_activat"/>
    <property type="match status" value="1"/>
</dbReference>
<keyword evidence="8" id="KW-1185">Reference proteome</keyword>
<evidence type="ECO:0000256" key="3">
    <source>
        <dbReference type="ARBA" id="ARBA00023015"/>
    </source>
</evidence>
<dbReference type="Gene3D" id="1.10.10.60">
    <property type="entry name" value="Homeodomain-like"/>
    <property type="match status" value="1"/>
</dbReference>
<sequence>MFWWLSYLALNFDKNGKYFMNIIASDSSSFDGLASMLEGYDCPAILVSVDYRILAINQHYREEFGDVPLQQNKRCFEVSHGYSVPCDEAGEDCPLSATLQSGRKERVLHIHQTPRGKEHVDVEMLPIHDSQGQLLFFVELLRSVSVASVQDSSKKLVGSSKSFNRMLEKITRVSHSDASVLLLGESGSGKELVAHAVHQGGHRASNSMVTLECAGLTDSLFESELFGHVKGSFTGAHSNRVGLVELANGGTLFLDEIGDVPLSMQVKLLRLIETGAFRPVGSSTVKHTNFRLICATHKNLAQMVKAGEFRQDLYYRINVFPIHVPSLRERQDDLVLLTNTLLKRISERKEYHLTDSAMQVLKQYDFPGNIRELSNILNRATLLTDTNMIERSTIQECLEIDRELDPLVDTSSASQSLSTTDAGEDKEWLDLKTAEKRYLSELMAFHHDDKEQVAKVAGISLRSLYRKLE</sequence>
<feature type="domain" description="Sigma-54 factor interaction" evidence="6">
    <location>
        <begin position="156"/>
        <end position="382"/>
    </location>
</feature>
<dbReference type="PROSITE" id="PS00676">
    <property type="entry name" value="SIGMA54_INTERACT_2"/>
    <property type="match status" value="1"/>
</dbReference>
<evidence type="ECO:0000256" key="4">
    <source>
        <dbReference type="ARBA" id="ARBA00023125"/>
    </source>
</evidence>
<dbReference type="PROSITE" id="PS00688">
    <property type="entry name" value="SIGMA54_INTERACT_3"/>
    <property type="match status" value="1"/>
</dbReference>
<evidence type="ECO:0000313" key="8">
    <source>
        <dbReference type="Proteomes" id="UP000184517"/>
    </source>
</evidence>
<dbReference type="PROSITE" id="PS50045">
    <property type="entry name" value="SIGMA54_INTERACT_4"/>
    <property type="match status" value="1"/>
</dbReference>
<dbReference type="SMART" id="SM00382">
    <property type="entry name" value="AAA"/>
    <property type="match status" value="1"/>
</dbReference>
<dbReference type="GO" id="GO:0005524">
    <property type="term" value="F:ATP binding"/>
    <property type="evidence" value="ECO:0007669"/>
    <property type="project" value="UniProtKB-KW"/>
</dbReference>
<dbReference type="AlphaFoldDB" id="A0A1M5FNQ6"/>
<dbReference type="GO" id="GO:0006355">
    <property type="term" value="P:regulation of DNA-templated transcription"/>
    <property type="evidence" value="ECO:0007669"/>
    <property type="project" value="InterPro"/>
</dbReference>
<dbReference type="InterPro" id="IPR013656">
    <property type="entry name" value="PAS_4"/>
</dbReference>
<gene>
    <name evidence="7" type="ORF">SAMN02745753_02919</name>
</gene>
<keyword evidence="3" id="KW-0805">Transcription regulation</keyword>
<dbReference type="STRING" id="1122206.SAMN02745753_02919"/>
<dbReference type="InterPro" id="IPR002078">
    <property type="entry name" value="Sigma_54_int"/>
</dbReference>
<dbReference type="PANTHER" id="PTHR32071:SF117">
    <property type="entry name" value="PTS-DEPENDENT DIHYDROXYACETONE KINASE OPERON REGULATORY PROTEIN-RELATED"/>
    <property type="match status" value="1"/>
</dbReference>
<evidence type="ECO:0000256" key="2">
    <source>
        <dbReference type="ARBA" id="ARBA00022840"/>
    </source>
</evidence>
<dbReference type="Pfam" id="PF25601">
    <property type="entry name" value="AAA_lid_14"/>
    <property type="match status" value="1"/>
</dbReference>
<accession>A0A1M5FNQ6</accession>
<dbReference type="InterPro" id="IPR025662">
    <property type="entry name" value="Sigma_54_int_dom_ATP-bd_1"/>
</dbReference>
<dbReference type="Proteomes" id="UP000184517">
    <property type="component" value="Unassembled WGS sequence"/>
</dbReference>
<dbReference type="Gene3D" id="1.10.8.60">
    <property type="match status" value="1"/>
</dbReference>
<dbReference type="OrthoDB" id="9804019at2"/>
<keyword evidence="1" id="KW-0547">Nucleotide-binding</keyword>
<dbReference type="SUPFAM" id="SSF46689">
    <property type="entry name" value="Homeodomain-like"/>
    <property type="match status" value="1"/>
</dbReference>
<keyword evidence="5" id="KW-0804">Transcription</keyword>
<keyword evidence="4" id="KW-0238">DNA-binding</keyword>
<dbReference type="InterPro" id="IPR009057">
    <property type="entry name" value="Homeodomain-like_sf"/>
</dbReference>
<dbReference type="SUPFAM" id="SSF55785">
    <property type="entry name" value="PYP-like sensor domain (PAS domain)"/>
    <property type="match status" value="1"/>
</dbReference>
<evidence type="ECO:0000256" key="5">
    <source>
        <dbReference type="ARBA" id="ARBA00023163"/>
    </source>
</evidence>
<reference evidence="8" key="1">
    <citation type="submission" date="2016-11" db="EMBL/GenBank/DDBJ databases">
        <authorList>
            <person name="Varghese N."/>
            <person name="Submissions S."/>
        </authorList>
    </citation>
    <scope>NUCLEOTIDE SEQUENCE [LARGE SCALE GENOMIC DNA]</scope>
    <source>
        <strain evidence="8">DSM 16579</strain>
    </source>
</reference>
<dbReference type="Pfam" id="PF08448">
    <property type="entry name" value="PAS_4"/>
    <property type="match status" value="1"/>
</dbReference>
<dbReference type="InterPro" id="IPR003593">
    <property type="entry name" value="AAA+_ATPase"/>
</dbReference>
<dbReference type="EMBL" id="FQVF01000013">
    <property type="protein sequence ID" value="SHF93135.1"/>
    <property type="molecule type" value="Genomic_DNA"/>
</dbReference>
<organism evidence="7 8">
    <name type="scientific">Marinomonas polaris DSM 16579</name>
    <dbReference type="NCBI Taxonomy" id="1122206"/>
    <lineage>
        <taxon>Bacteria</taxon>
        <taxon>Pseudomonadati</taxon>
        <taxon>Pseudomonadota</taxon>
        <taxon>Gammaproteobacteria</taxon>
        <taxon>Oceanospirillales</taxon>
        <taxon>Oceanospirillaceae</taxon>
        <taxon>Marinomonas</taxon>
    </lineage>
</organism>
<protein>
    <submittedName>
        <fullName evidence="7">Sigma54 specific transcriptional regulator, Fis family</fullName>
    </submittedName>
</protein>
<evidence type="ECO:0000313" key="7">
    <source>
        <dbReference type="EMBL" id="SHF93135.1"/>
    </source>
</evidence>
<dbReference type="InterPro" id="IPR027417">
    <property type="entry name" value="P-loop_NTPase"/>
</dbReference>
<proteinExistence type="predicted"/>
<dbReference type="FunFam" id="3.40.50.300:FF:000006">
    <property type="entry name" value="DNA-binding transcriptional regulator NtrC"/>
    <property type="match status" value="1"/>
</dbReference>
<dbReference type="PROSITE" id="PS00675">
    <property type="entry name" value="SIGMA54_INTERACT_1"/>
    <property type="match status" value="1"/>
</dbReference>
<dbReference type="CDD" id="cd00009">
    <property type="entry name" value="AAA"/>
    <property type="match status" value="1"/>
</dbReference>
<dbReference type="SUPFAM" id="SSF52540">
    <property type="entry name" value="P-loop containing nucleoside triphosphate hydrolases"/>
    <property type="match status" value="1"/>
</dbReference>
<dbReference type="InterPro" id="IPR025944">
    <property type="entry name" value="Sigma_54_int_dom_CS"/>
</dbReference>
<dbReference type="InterPro" id="IPR058031">
    <property type="entry name" value="AAA_lid_NorR"/>
</dbReference>
<dbReference type="Gene3D" id="3.40.50.300">
    <property type="entry name" value="P-loop containing nucleotide triphosphate hydrolases"/>
    <property type="match status" value="1"/>
</dbReference>
<name>A0A1M5FNQ6_9GAMM</name>